<dbReference type="OrthoDB" id="288203at2759"/>
<accession>A0A2G9TPI0</accession>
<sequence>PRWHILANISGTYDFRDVERYRHIYFFNSVCVLRFDSPLLFTNVGRFRKIVDNVAADWEGIKYCGKLDKKHLVLGEQNEKDTVSVSDSSVSQKKYLIIDCSGFAYVDIMAPVRELFEASGLYAAVAKTNFYPTIYDAIAYAQMERGVATPDHFASHDSYVNHVDTTDEAVQCPELSPERHSV</sequence>
<keyword evidence="3" id="KW-1185">Reference proteome</keyword>
<reference evidence="2 3" key="1">
    <citation type="submission" date="2015-09" db="EMBL/GenBank/DDBJ databases">
        <title>Draft genome of the parasitic nematode Teladorsagia circumcincta isolate WARC Sus (inbred).</title>
        <authorList>
            <person name="Mitreva M."/>
        </authorList>
    </citation>
    <scope>NUCLEOTIDE SEQUENCE [LARGE SCALE GENOMIC DNA]</scope>
    <source>
        <strain evidence="2 3">S</strain>
    </source>
</reference>
<evidence type="ECO:0000313" key="3">
    <source>
        <dbReference type="Proteomes" id="UP000230423"/>
    </source>
</evidence>
<protein>
    <submittedName>
        <fullName evidence="2">STAS domain protein</fullName>
    </submittedName>
</protein>
<dbReference type="EMBL" id="KZ356641">
    <property type="protein sequence ID" value="PIO59894.1"/>
    <property type="molecule type" value="Genomic_DNA"/>
</dbReference>
<dbReference type="SUPFAM" id="SSF52091">
    <property type="entry name" value="SpoIIaa-like"/>
    <property type="match status" value="1"/>
</dbReference>
<feature type="domain" description="STAS" evidence="1">
    <location>
        <begin position="20"/>
        <end position="107"/>
    </location>
</feature>
<gene>
    <name evidence="2" type="ORF">TELCIR_18629</name>
</gene>
<dbReference type="InterPro" id="IPR002645">
    <property type="entry name" value="STAS_dom"/>
</dbReference>
<dbReference type="Gene3D" id="3.30.750.24">
    <property type="entry name" value="STAS domain"/>
    <property type="match status" value="1"/>
</dbReference>
<evidence type="ECO:0000313" key="2">
    <source>
        <dbReference type="EMBL" id="PIO59894.1"/>
    </source>
</evidence>
<feature type="non-terminal residue" evidence="2">
    <location>
        <position position="1"/>
    </location>
</feature>
<dbReference type="Pfam" id="PF01740">
    <property type="entry name" value="STAS"/>
    <property type="match status" value="1"/>
</dbReference>
<dbReference type="Proteomes" id="UP000230423">
    <property type="component" value="Unassembled WGS sequence"/>
</dbReference>
<evidence type="ECO:0000259" key="1">
    <source>
        <dbReference type="PROSITE" id="PS50801"/>
    </source>
</evidence>
<name>A0A2G9TPI0_TELCI</name>
<dbReference type="InterPro" id="IPR036513">
    <property type="entry name" value="STAS_dom_sf"/>
</dbReference>
<dbReference type="PROSITE" id="PS50801">
    <property type="entry name" value="STAS"/>
    <property type="match status" value="1"/>
</dbReference>
<proteinExistence type="predicted"/>
<dbReference type="AlphaFoldDB" id="A0A2G9TPI0"/>
<organism evidence="2 3">
    <name type="scientific">Teladorsagia circumcincta</name>
    <name type="common">Brown stomach worm</name>
    <name type="synonym">Ostertagia circumcincta</name>
    <dbReference type="NCBI Taxonomy" id="45464"/>
    <lineage>
        <taxon>Eukaryota</taxon>
        <taxon>Metazoa</taxon>
        <taxon>Ecdysozoa</taxon>
        <taxon>Nematoda</taxon>
        <taxon>Chromadorea</taxon>
        <taxon>Rhabditida</taxon>
        <taxon>Rhabditina</taxon>
        <taxon>Rhabditomorpha</taxon>
        <taxon>Strongyloidea</taxon>
        <taxon>Trichostrongylidae</taxon>
        <taxon>Teladorsagia</taxon>
    </lineage>
</organism>